<dbReference type="Proteomes" id="UP001352852">
    <property type="component" value="Unassembled WGS sequence"/>
</dbReference>
<keyword evidence="1" id="KW-0812">Transmembrane</keyword>
<feature type="non-terminal residue" evidence="2">
    <location>
        <position position="1"/>
    </location>
</feature>
<gene>
    <name evidence="2" type="ORF">CHARACLAT_033384</name>
</gene>
<comment type="caution">
    <text evidence="2">The sequence shown here is derived from an EMBL/GenBank/DDBJ whole genome shotgun (WGS) entry which is preliminary data.</text>
</comment>
<accession>A0ABU7DWA8</accession>
<sequence length="54" mass="5597">EPTKDGGRNQGGGSNLALKVGLPVAAVLLVGGSVVAAIIYRRRNHHPVNQNDPL</sequence>
<keyword evidence="1" id="KW-1133">Transmembrane helix</keyword>
<keyword evidence="1" id="KW-0472">Membrane</keyword>
<evidence type="ECO:0000313" key="3">
    <source>
        <dbReference type="Proteomes" id="UP001352852"/>
    </source>
</evidence>
<reference evidence="2 3" key="1">
    <citation type="submission" date="2021-06" db="EMBL/GenBank/DDBJ databases">
        <authorList>
            <person name="Palmer J.M."/>
        </authorList>
    </citation>
    <scope>NUCLEOTIDE SEQUENCE [LARGE SCALE GENOMIC DNA]</scope>
    <source>
        <strain evidence="2 3">CL_MEX2019</strain>
        <tissue evidence="2">Muscle</tissue>
    </source>
</reference>
<feature type="transmembrane region" description="Helical" evidence="1">
    <location>
        <begin position="20"/>
        <end position="40"/>
    </location>
</feature>
<name>A0ABU7DWA8_9TELE</name>
<evidence type="ECO:0008006" key="4">
    <source>
        <dbReference type="Google" id="ProtNLM"/>
    </source>
</evidence>
<dbReference type="EMBL" id="JAHUTJ010039848">
    <property type="protein sequence ID" value="MED6279333.1"/>
    <property type="molecule type" value="Genomic_DNA"/>
</dbReference>
<evidence type="ECO:0000313" key="2">
    <source>
        <dbReference type="EMBL" id="MED6279333.1"/>
    </source>
</evidence>
<proteinExistence type="predicted"/>
<organism evidence="2 3">
    <name type="scientific">Characodon lateralis</name>
    <dbReference type="NCBI Taxonomy" id="208331"/>
    <lineage>
        <taxon>Eukaryota</taxon>
        <taxon>Metazoa</taxon>
        <taxon>Chordata</taxon>
        <taxon>Craniata</taxon>
        <taxon>Vertebrata</taxon>
        <taxon>Euteleostomi</taxon>
        <taxon>Actinopterygii</taxon>
        <taxon>Neopterygii</taxon>
        <taxon>Teleostei</taxon>
        <taxon>Neoteleostei</taxon>
        <taxon>Acanthomorphata</taxon>
        <taxon>Ovalentaria</taxon>
        <taxon>Atherinomorphae</taxon>
        <taxon>Cyprinodontiformes</taxon>
        <taxon>Goodeidae</taxon>
        <taxon>Characodon</taxon>
    </lineage>
</organism>
<evidence type="ECO:0000256" key="1">
    <source>
        <dbReference type="SAM" id="Phobius"/>
    </source>
</evidence>
<keyword evidence="3" id="KW-1185">Reference proteome</keyword>
<protein>
    <recommendedName>
        <fullName evidence="4">MHC class I antigen</fullName>
    </recommendedName>
</protein>